<keyword evidence="2 4" id="KW-0378">Hydrolase</keyword>
<sequence length="155" mass="16950">MDDLPEPAPWPSRFVSDGEWAGWTQFTADPFEEHAGPFFYRRENDGSIRCAMRVEYKHLNGGHFVHGGALMTFADYCLFALALDALSGGPAVTATFNSEFIASVGAGALIECTGEVLRSTRHLIFVRGILHSGAEPIFAFSGTLKRIRLTAADRP</sequence>
<dbReference type="PANTHER" id="PTHR21660">
    <property type="entry name" value="THIOESTERASE SUPERFAMILY MEMBER-RELATED"/>
    <property type="match status" value="1"/>
</dbReference>
<name>A0ABZ2G117_9SPHN</name>
<evidence type="ECO:0000259" key="3">
    <source>
        <dbReference type="Pfam" id="PF03061"/>
    </source>
</evidence>
<dbReference type="Proteomes" id="UP001382935">
    <property type="component" value="Chromosome"/>
</dbReference>
<dbReference type="EC" id="3.1.2.-" evidence="4"/>
<reference evidence="4 5" key="1">
    <citation type="submission" date="2024-02" db="EMBL/GenBank/DDBJ databases">
        <title>Full genome sequence of Sphingomonas kaistensis.</title>
        <authorList>
            <person name="Poletto B.L."/>
            <person name="Silva G."/>
            <person name="Galante D."/>
            <person name="Campos K.R."/>
            <person name="Santos M.B.N."/>
            <person name="Sacchi C.T."/>
        </authorList>
    </citation>
    <scope>NUCLEOTIDE SEQUENCE [LARGE SCALE GENOMIC DNA]</scope>
    <source>
        <strain evidence="4 5">MA4R</strain>
    </source>
</reference>
<evidence type="ECO:0000256" key="2">
    <source>
        <dbReference type="ARBA" id="ARBA00022801"/>
    </source>
</evidence>
<evidence type="ECO:0000313" key="5">
    <source>
        <dbReference type="Proteomes" id="UP001382935"/>
    </source>
</evidence>
<gene>
    <name evidence="4" type="ORF">V6R86_08940</name>
</gene>
<dbReference type="InterPro" id="IPR039298">
    <property type="entry name" value="ACOT13"/>
</dbReference>
<comment type="similarity">
    <text evidence="1">Belongs to the thioesterase PaaI family.</text>
</comment>
<dbReference type="Pfam" id="PF03061">
    <property type="entry name" value="4HBT"/>
    <property type="match status" value="1"/>
</dbReference>
<dbReference type="Gene3D" id="3.10.129.10">
    <property type="entry name" value="Hotdog Thioesterase"/>
    <property type="match status" value="1"/>
</dbReference>
<dbReference type="RefSeq" id="WP_338503869.1">
    <property type="nucleotide sequence ID" value="NZ_CP145607.1"/>
</dbReference>
<accession>A0ABZ2G117</accession>
<feature type="domain" description="Thioesterase" evidence="3">
    <location>
        <begin position="64"/>
        <end position="132"/>
    </location>
</feature>
<dbReference type="InterPro" id="IPR006683">
    <property type="entry name" value="Thioestr_dom"/>
</dbReference>
<protein>
    <submittedName>
        <fullName evidence="4">PaaI family thioesterase</fullName>
        <ecNumber evidence="4">3.1.2.-</ecNumber>
    </submittedName>
</protein>
<dbReference type="InterPro" id="IPR029069">
    <property type="entry name" value="HotDog_dom_sf"/>
</dbReference>
<dbReference type="GO" id="GO:0016787">
    <property type="term" value="F:hydrolase activity"/>
    <property type="evidence" value="ECO:0007669"/>
    <property type="project" value="UniProtKB-KW"/>
</dbReference>
<dbReference type="EMBL" id="CP145607">
    <property type="protein sequence ID" value="WWM70797.1"/>
    <property type="molecule type" value="Genomic_DNA"/>
</dbReference>
<organism evidence="4 5">
    <name type="scientific">Sphingomonas kaistensis</name>
    <dbReference type="NCBI Taxonomy" id="298708"/>
    <lineage>
        <taxon>Bacteria</taxon>
        <taxon>Pseudomonadati</taxon>
        <taxon>Pseudomonadota</taxon>
        <taxon>Alphaproteobacteria</taxon>
        <taxon>Sphingomonadales</taxon>
        <taxon>Sphingomonadaceae</taxon>
        <taxon>Sphingomonas</taxon>
    </lineage>
</organism>
<dbReference type="PANTHER" id="PTHR21660:SF1">
    <property type="entry name" value="ACYL-COENZYME A THIOESTERASE 13"/>
    <property type="match status" value="1"/>
</dbReference>
<evidence type="ECO:0000256" key="1">
    <source>
        <dbReference type="ARBA" id="ARBA00008324"/>
    </source>
</evidence>
<evidence type="ECO:0000313" key="4">
    <source>
        <dbReference type="EMBL" id="WWM70797.1"/>
    </source>
</evidence>
<dbReference type="CDD" id="cd03443">
    <property type="entry name" value="PaaI_thioesterase"/>
    <property type="match status" value="1"/>
</dbReference>
<dbReference type="SUPFAM" id="SSF54637">
    <property type="entry name" value="Thioesterase/thiol ester dehydrase-isomerase"/>
    <property type="match status" value="1"/>
</dbReference>
<keyword evidence="5" id="KW-1185">Reference proteome</keyword>
<proteinExistence type="inferred from homology"/>